<feature type="non-terminal residue" evidence="1">
    <location>
        <position position="72"/>
    </location>
</feature>
<organism evidence="1">
    <name type="scientific">marine sediment metagenome</name>
    <dbReference type="NCBI Taxonomy" id="412755"/>
    <lineage>
        <taxon>unclassified sequences</taxon>
        <taxon>metagenomes</taxon>
        <taxon>ecological metagenomes</taxon>
    </lineage>
</organism>
<reference evidence="1" key="1">
    <citation type="journal article" date="2015" name="Nature">
        <title>Complex archaea that bridge the gap between prokaryotes and eukaryotes.</title>
        <authorList>
            <person name="Spang A."/>
            <person name="Saw J.H."/>
            <person name="Jorgensen S.L."/>
            <person name="Zaremba-Niedzwiedzka K."/>
            <person name="Martijn J."/>
            <person name="Lind A.E."/>
            <person name="van Eijk R."/>
            <person name="Schleper C."/>
            <person name="Guy L."/>
            <person name="Ettema T.J."/>
        </authorList>
    </citation>
    <scope>NUCLEOTIDE SEQUENCE</scope>
</reference>
<evidence type="ECO:0008006" key="2">
    <source>
        <dbReference type="Google" id="ProtNLM"/>
    </source>
</evidence>
<dbReference type="EMBL" id="LAZR01037709">
    <property type="protein sequence ID" value="KKL21498.1"/>
    <property type="molecule type" value="Genomic_DNA"/>
</dbReference>
<evidence type="ECO:0000313" key="1">
    <source>
        <dbReference type="EMBL" id="KKL21498.1"/>
    </source>
</evidence>
<dbReference type="AlphaFoldDB" id="A0A0F9EBR9"/>
<dbReference type="InterPro" id="IPR015424">
    <property type="entry name" value="PyrdxlP-dep_Trfase"/>
</dbReference>
<proteinExistence type="predicted"/>
<accession>A0A0F9EBR9</accession>
<comment type="caution">
    <text evidence="1">The sequence shown here is derived from an EMBL/GenBank/DDBJ whole genome shotgun (WGS) entry which is preliminary data.</text>
</comment>
<dbReference type="Gene3D" id="3.90.1150.10">
    <property type="entry name" value="Aspartate Aminotransferase, domain 1"/>
    <property type="match status" value="1"/>
</dbReference>
<sequence length="72" mass="7901">MSDVLKKDQFILPEGVIYLDGNSLGPLPKAAAARVQEMITDEWGEMLIRGWNQAGWMEQPTRVGNMVAGIVG</sequence>
<name>A0A0F9EBR9_9ZZZZ</name>
<dbReference type="InterPro" id="IPR015422">
    <property type="entry name" value="PyrdxlP-dep_Trfase_small"/>
</dbReference>
<protein>
    <recommendedName>
        <fullName evidence="2">Kynureninase</fullName>
    </recommendedName>
</protein>
<dbReference type="SUPFAM" id="SSF53383">
    <property type="entry name" value="PLP-dependent transferases"/>
    <property type="match status" value="1"/>
</dbReference>
<gene>
    <name evidence="1" type="ORF">LCGC14_2444880</name>
</gene>